<dbReference type="Gene3D" id="3.30.710.10">
    <property type="entry name" value="Potassium Channel Kv1.1, Chain A"/>
    <property type="match status" value="1"/>
</dbReference>
<protein>
    <recommendedName>
        <fullName evidence="2">BTB domain-containing protein</fullName>
    </recommendedName>
</protein>
<dbReference type="RefSeq" id="XP_031018689.1">
    <property type="nucleotide sequence ID" value="XM_031157246.1"/>
</dbReference>
<comment type="caution">
    <text evidence="3">The sequence shown here is derived from an EMBL/GenBank/DDBJ whole genome shotgun (WGS) entry which is preliminary data.</text>
</comment>
<feature type="compositionally biased region" description="Pro residues" evidence="1">
    <location>
        <begin position="92"/>
        <end position="106"/>
    </location>
</feature>
<evidence type="ECO:0000256" key="1">
    <source>
        <dbReference type="SAM" id="MobiDB-lite"/>
    </source>
</evidence>
<gene>
    <name evidence="3" type="ORF">FIESC28_03097</name>
</gene>
<dbReference type="SUPFAM" id="SSF54695">
    <property type="entry name" value="POZ domain"/>
    <property type="match status" value="1"/>
</dbReference>
<dbReference type="InterPro" id="IPR000210">
    <property type="entry name" value="BTB/POZ_dom"/>
</dbReference>
<sequence>MEHRVKKEKMAHKKSSFEHVLIQRSLQNKTASKKTSNYILDSNGDTQLILSTYKDQPFIWKAETIWIGQERSTTKGFKKNKKKKIKKKAACHPPPVPPPPPPPPESPVSTPTSLTQPIVSFSNVPYYTRPEFSDEETTRPDSADSKENADSSSLPVQDWDYGERSGILPNQVEIRMLVSRKHLELASSYFEKMFSGPFTEGKANHSGLRRVTATDWDPEAFNIVLTIIHGYHRDVPRSLDLEILAKLAIIVDYYECHESTELHADIWLERLKPEVPTVYGRDCILYMLVSWVFSQPDVFAKMTRLAVRHSERLIEAEDLPIPLDLLEQIDMARQDYLDKIFSAAYDLFDRLQEEPECSYECSSMLLGILTKELKKHGILSPRSAQPFYGFSIGGSVDMINGCKVPHWYDISGSGRYGSGHSCTIQQKLSLALQNAEKELRVFDLQDFQFAKSHMRPPKNVGTFEFECKRSAT</sequence>
<accession>A0A366S5E3</accession>
<dbReference type="Proteomes" id="UP000253153">
    <property type="component" value="Unassembled WGS sequence"/>
</dbReference>
<name>A0A366S5E3_9HYPO</name>
<evidence type="ECO:0000313" key="4">
    <source>
        <dbReference type="Proteomes" id="UP000253153"/>
    </source>
</evidence>
<proteinExistence type="predicted"/>
<organism evidence="3 4">
    <name type="scientific">Fusarium coffeatum</name>
    <dbReference type="NCBI Taxonomy" id="231269"/>
    <lineage>
        <taxon>Eukaryota</taxon>
        <taxon>Fungi</taxon>
        <taxon>Dikarya</taxon>
        <taxon>Ascomycota</taxon>
        <taxon>Pezizomycotina</taxon>
        <taxon>Sordariomycetes</taxon>
        <taxon>Hypocreomycetidae</taxon>
        <taxon>Hypocreales</taxon>
        <taxon>Nectriaceae</taxon>
        <taxon>Fusarium</taxon>
        <taxon>Fusarium incarnatum-equiseti species complex</taxon>
    </lineage>
</organism>
<feature type="domain" description="BTB" evidence="2">
    <location>
        <begin position="178"/>
        <end position="237"/>
    </location>
</feature>
<feature type="compositionally biased region" description="Basic and acidic residues" evidence="1">
    <location>
        <begin position="136"/>
        <end position="149"/>
    </location>
</feature>
<dbReference type="EMBL" id="QKXC01000063">
    <property type="protein sequence ID" value="RBR24098.1"/>
    <property type="molecule type" value="Genomic_DNA"/>
</dbReference>
<dbReference type="Pfam" id="PF00651">
    <property type="entry name" value="BTB"/>
    <property type="match status" value="1"/>
</dbReference>
<feature type="region of interest" description="Disordered" evidence="1">
    <location>
        <begin position="129"/>
        <end position="157"/>
    </location>
</feature>
<reference evidence="3 4" key="1">
    <citation type="submission" date="2018-06" db="EMBL/GenBank/DDBJ databases">
        <title>Fusarium incarnatum-equiseti species complex species 28.</title>
        <authorList>
            <person name="Gardiner D.M."/>
        </authorList>
    </citation>
    <scope>NUCLEOTIDE SEQUENCE [LARGE SCALE GENOMIC DNA]</scope>
    <source>
        <strain evidence="3 4">FIESC_28</strain>
    </source>
</reference>
<feature type="region of interest" description="Disordered" evidence="1">
    <location>
        <begin position="74"/>
        <end position="116"/>
    </location>
</feature>
<dbReference type="AlphaFoldDB" id="A0A366S5E3"/>
<dbReference type="InterPro" id="IPR011333">
    <property type="entry name" value="SKP1/BTB/POZ_sf"/>
</dbReference>
<feature type="compositionally biased region" description="Basic residues" evidence="1">
    <location>
        <begin position="76"/>
        <end position="90"/>
    </location>
</feature>
<dbReference type="PROSITE" id="PS50097">
    <property type="entry name" value="BTB"/>
    <property type="match status" value="1"/>
</dbReference>
<dbReference type="OrthoDB" id="5326346at2759"/>
<dbReference type="GeneID" id="41992542"/>
<evidence type="ECO:0000313" key="3">
    <source>
        <dbReference type="EMBL" id="RBR24098.1"/>
    </source>
</evidence>
<keyword evidence="4" id="KW-1185">Reference proteome</keyword>
<evidence type="ECO:0000259" key="2">
    <source>
        <dbReference type="PROSITE" id="PS50097"/>
    </source>
</evidence>